<feature type="binding site" evidence="7 8">
    <location>
        <position position="24"/>
    </location>
    <ligand>
        <name>S-adenosyl-L-methionine</name>
        <dbReference type="ChEBI" id="CHEBI:59789"/>
    </ligand>
</feature>
<dbReference type="GO" id="GO:0005829">
    <property type="term" value="C:cytosol"/>
    <property type="evidence" value="ECO:0007669"/>
    <property type="project" value="TreeGrafter"/>
</dbReference>
<keyword evidence="3 7" id="KW-0489">Methyltransferase</keyword>
<dbReference type="InterPro" id="IPR029063">
    <property type="entry name" value="SAM-dependent_MTases_sf"/>
</dbReference>
<evidence type="ECO:0000256" key="8">
    <source>
        <dbReference type="PROSITE-ProRule" id="PRU01026"/>
    </source>
</evidence>
<feature type="binding site" evidence="7 8">
    <location>
        <position position="70"/>
    </location>
    <ligand>
        <name>S-adenosyl-L-methionine</name>
        <dbReference type="ChEBI" id="CHEBI:59789"/>
    </ligand>
</feature>
<protein>
    <recommendedName>
        <fullName evidence="7">Ribosomal RNA small subunit methyltransferase A</fullName>
        <ecNumber evidence="7">2.1.1.182</ecNumber>
    </recommendedName>
    <alternativeName>
        <fullName evidence="7">16S rRNA (adenine(1518)-N(6)/adenine(1519)-N(6))-dimethyltransferase</fullName>
    </alternativeName>
    <alternativeName>
        <fullName evidence="7">16S rRNA dimethyladenosine transferase</fullName>
    </alternativeName>
    <alternativeName>
        <fullName evidence="7">16S rRNA dimethylase</fullName>
    </alternativeName>
    <alternativeName>
        <fullName evidence="7">S-adenosylmethionine-6-N', N'-adenosyl(rRNA) dimethyltransferase</fullName>
    </alternativeName>
</protein>
<evidence type="ECO:0000256" key="4">
    <source>
        <dbReference type="ARBA" id="ARBA00022679"/>
    </source>
</evidence>
<feature type="binding site" evidence="7 8">
    <location>
        <position position="49"/>
    </location>
    <ligand>
        <name>S-adenosyl-L-methionine</name>
        <dbReference type="ChEBI" id="CHEBI:59789"/>
    </ligand>
</feature>
<dbReference type="GO" id="GO:0003723">
    <property type="term" value="F:RNA binding"/>
    <property type="evidence" value="ECO:0007669"/>
    <property type="project" value="UniProtKB-UniRule"/>
</dbReference>
<dbReference type="EMBL" id="MFIV01000126">
    <property type="protein sequence ID" value="OGF98324.1"/>
    <property type="molecule type" value="Genomic_DNA"/>
</dbReference>
<dbReference type="InterPro" id="IPR020598">
    <property type="entry name" value="rRNA_Ade_methylase_Trfase_N"/>
</dbReference>
<evidence type="ECO:0000313" key="10">
    <source>
        <dbReference type="EMBL" id="OGF98324.1"/>
    </source>
</evidence>
<comment type="function">
    <text evidence="7">Specifically dimethylates two adjacent adenosines (A1518 and A1519) in the loop of a conserved hairpin near the 3'-end of 16S rRNA in the 30S particle. May play a critical role in biogenesis of 30S subunits.</text>
</comment>
<dbReference type="PANTHER" id="PTHR11727:SF7">
    <property type="entry name" value="DIMETHYLADENOSINE TRANSFERASE-RELATED"/>
    <property type="match status" value="1"/>
</dbReference>
<comment type="caution">
    <text evidence="10">The sequence shown here is derived from an EMBL/GenBank/DDBJ whole genome shotgun (WGS) entry which is preliminary data.</text>
</comment>
<keyword evidence="5 7" id="KW-0949">S-adenosyl-L-methionine</keyword>
<comment type="subcellular location">
    <subcellularLocation>
        <location evidence="7">Cytoplasm</location>
    </subcellularLocation>
</comment>
<dbReference type="AlphaFoldDB" id="A0A1F5YDT4"/>
<organism evidence="10 11">
    <name type="scientific">Candidatus Glassbacteria bacterium GWA2_58_10</name>
    <dbReference type="NCBI Taxonomy" id="1817865"/>
    <lineage>
        <taxon>Bacteria</taxon>
        <taxon>Candidatus Glassiibacteriota</taxon>
    </lineage>
</organism>
<dbReference type="PANTHER" id="PTHR11727">
    <property type="entry name" value="DIMETHYLADENOSINE TRANSFERASE"/>
    <property type="match status" value="1"/>
</dbReference>
<keyword evidence="2 7" id="KW-0698">rRNA processing</keyword>
<dbReference type="Proteomes" id="UP000176992">
    <property type="component" value="Unassembled WGS sequence"/>
</dbReference>
<feature type="binding site" evidence="7 8">
    <location>
        <position position="22"/>
    </location>
    <ligand>
        <name>S-adenosyl-L-methionine</name>
        <dbReference type="ChEBI" id="CHEBI:59789"/>
    </ligand>
</feature>
<keyword evidence="4 7" id="KW-0808">Transferase</keyword>
<gene>
    <name evidence="7" type="primary">rsmA</name>
    <name evidence="7" type="synonym">ksgA</name>
    <name evidence="10" type="ORF">A2Z86_06690</name>
</gene>
<comment type="similarity">
    <text evidence="7">Belongs to the class I-like SAM-binding methyltransferase superfamily. rRNA adenine N(6)-methyltransferase family. RsmA subfamily.</text>
</comment>
<dbReference type="Pfam" id="PF00398">
    <property type="entry name" value="RrnaAD"/>
    <property type="match status" value="1"/>
</dbReference>
<accession>A0A1F5YDT4</accession>
<dbReference type="CDD" id="cd02440">
    <property type="entry name" value="AdoMet_MTases"/>
    <property type="match status" value="1"/>
</dbReference>
<name>A0A1F5YDT4_9BACT</name>
<reference evidence="10 11" key="1">
    <citation type="journal article" date="2016" name="Nat. Commun.">
        <title>Thousands of microbial genomes shed light on interconnected biogeochemical processes in an aquifer system.</title>
        <authorList>
            <person name="Anantharaman K."/>
            <person name="Brown C.T."/>
            <person name="Hug L.A."/>
            <person name="Sharon I."/>
            <person name="Castelle C.J."/>
            <person name="Probst A.J."/>
            <person name="Thomas B.C."/>
            <person name="Singh A."/>
            <person name="Wilkins M.J."/>
            <person name="Karaoz U."/>
            <person name="Brodie E.L."/>
            <person name="Williams K.H."/>
            <person name="Hubbard S.S."/>
            <person name="Banfield J.F."/>
        </authorList>
    </citation>
    <scope>NUCLEOTIDE SEQUENCE [LARGE SCALE GENOMIC DNA]</scope>
</reference>
<evidence type="ECO:0000256" key="1">
    <source>
        <dbReference type="ARBA" id="ARBA00022490"/>
    </source>
</evidence>
<evidence type="ECO:0000256" key="7">
    <source>
        <dbReference type="HAMAP-Rule" id="MF_00607"/>
    </source>
</evidence>
<dbReference type="InterPro" id="IPR023165">
    <property type="entry name" value="rRNA_Ade_diMease-like_C"/>
</dbReference>
<dbReference type="PROSITE" id="PS51689">
    <property type="entry name" value="SAM_RNA_A_N6_MT"/>
    <property type="match status" value="1"/>
</dbReference>
<evidence type="ECO:0000313" key="11">
    <source>
        <dbReference type="Proteomes" id="UP000176992"/>
    </source>
</evidence>
<evidence type="ECO:0000256" key="5">
    <source>
        <dbReference type="ARBA" id="ARBA00022691"/>
    </source>
</evidence>
<comment type="catalytic activity">
    <reaction evidence="7">
        <text>adenosine(1518)/adenosine(1519) in 16S rRNA + 4 S-adenosyl-L-methionine = N(6)-dimethyladenosine(1518)/N(6)-dimethyladenosine(1519) in 16S rRNA + 4 S-adenosyl-L-homocysteine + 4 H(+)</text>
        <dbReference type="Rhea" id="RHEA:19609"/>
        <dbReference type="Rhea" id="RHEA-COMP:10232"/>
        <dbReference type="Rhea" id="RHEA-COMP:10233"/>
        <dbReference type="ChEBI" id="CHEBI:15378"/>
        <dbReference type="ChEBI" id="CHEBI:57856"/>
        <dbReference type="ChEBI" id="CHEBI:59789"/>
        <dbReference type="ChEBI" id="CHEBI:74411"/>
        <dbReference type="ChEBI" id="CHEBI:74493"/>
        <dbReference type="EC" id="2.1.1.182"/>
    </reaction>
</comment>
<dbReference type="SUPFAM" id="SSF53335">
    <property type="entry name" value="S-adenosyl-L-methionine-dependent methyltransferases"/>
    <property type="match status" value="1"/>
</dbReference>
<dbReference type="SMART" id="SM00650">
    <property type="entry name" value="rADc"/>
    <property type="match status" value="1"/>
</dbReference>
<dbReference type="PROSITE" id="PS01131">
    <property type="entry name" value="RRNA_A_DIMETH"/>
    <property type="match status" value="1"/>
</dbReference>
<dbReference type="InterPro" id="IPR001737">
    <property type="entry name" value="KsgA/Erm"/>
</dbReference>
<dbReference type="InterPro" id="IPR011530">
    <property type="entry name" value="rRNA_adenine_dimethylase"/>
</dbReference>
<dbReference type="GO" id="GO:0052908">
    <property type="term" value="F:16S rRNA (adenine(1518)-N(6)/adenine(1519)-N(6))-dimethyltransferase activity"/>
    <property type="evidence" value="ECO:0007669"/>
    <property type="project" value="UniProtKB-EC"/>
</dbReference>
<feature type="binding site" evidence="7 8">
    <location>
        <position position="118"/>
    </location>
    <ligand>
        <name>S-adenosyl-L-methionine</name>
        <dbReference type="ChEBI" id="CHEBI:59789"/>
    </ligand>
</feature>
<dbReference type="EC" id="2.1.1.182" evidence="7"/>
<dbReference type="HAMAP" id="MF_00607">
    <property type="entry name" value="16SrRNA_methyltr_A"/>
    <property type="match status" value="1"/>
</dbReference>
<evidence type="ECO:0000256" key="3">
    <source>
        <dbReference type="ARBA" id="ARBA00022603"/>
    </source>
</evidence>
<feature type="binding site" evidence="7 8">
    <location>
        <position position="95"/>
    </location>
    <ligand>
        <name>S-adenosyl-L-methionine</name>
        <dbReference type="ChEBI" id="CHEBI:59789"/>
    </ligand>
</feature>
<proteinExistence type="inferred from homology"/>
<keyword evidence="6 7" id="KW-0694">RNA-binding</keyword>
<evidence type="ECO:0000256" key="6">
    <source>
        <dbReference type="ARBA" id="ARBA00022884"/>
    </source>
</evidence>
<feature type="domain" description="Ribosomal RNA adenine methylase transferase N-terminal" evidence="9">
    <location>
        <begin position="29"/>
        <end position="203"/>
    </location>
</feature>
<dbReference type="NCBIfam" id="TIGR00755">
    <property type="entry name" value="ksgA"/>
    <property type="match status" value="1"/>
</dbReference>
<evidence type="ECO:0000259" key="9">
    <source>
        <dbReference type="SMART" id="SM00650"/>
    </source>
</evidence>
<evidence type="ECO:0000256" key="2">
    <source>
        <dbReference type="ARBA" id="ARBA00022552"/>
    </source>
</evidence>
<keyword evidence="1 7" id="KW-0963">Cytoplasm</keyword>
<dbReference type="Gene3D" id="3.40.50.150">
    <property type="entry name" value="Vaccinia Virus protein VP39"/>
    <property type="match status" value="1"/>
</dbReference>
<dbReference type="Gene3D" id="1.10.8.100">
    <property type="entry name" value="Ribosomal RNA adenine dimethylase-like, domain 2"/>
    <property type="match status" value="1"/>
</dbReference>
<dbReference type="InterPro" id="IPR020596">
    <property type="entry name" value="rRNA_Ade_Mease_Trfase_CS"/>
</dbReference>
<sequence length="286" mass="31241">MSRPHTPGASRSGYRQKVLGQHFLVSRSVTERIISALGPLEHKHVLEIGAGRGVLTEHLAAAAGRLTALEIDRKLADYLQRTFGAKPEVAVLREDVLNFDIGGWARSCAPLRPLVVGNIPYSITHALLHALIDAHRELEAAVLMLQEEVARKATAAAGGKPFGMLSALLSYYSSAEYLFGVGRENFIPVPGVDSAVVRLDFSRPCSPAARDEKAFRFLVRRLFEERRKQVQKVLRNNGRFALSAEDIELLARATGLDLTRRPEEFPVAELIALADAVSGMSKAAQG</sequence>